<accession>E9G1H0</accession>
<dbReference type="SUPFAM" id="SSF52047">
    <property type="entry name" value="RNI-like"/>
    <property type="match status" value="1"/>
</dbReference>
<organism evidence="1 2">
    <name type="scientific">Daphnia pulex</name>
    <name type="common">Water flea</name>
    <dbReference type="NCBI Taxonomy" id="6669"/>
    <lineage>
        <taxon>Eukaryota</taxon>
        <taxon>Metazoa</taxon>
        <taxon>Ecdysozoa</taxon>
        <taxon>Arthropoda</taxon>
        <taxon>Crustacea</taxon>
        <taxon>Branchiopoda</taxon>
        <taxon>Diplostraca</taxon>
        <taxon>Cladocera</taxon>
        <taxon>Anomopoda</taxon>
        <taxon>Daphniidae</taxon>
        <taxon>Daphnia</taxon>
    </lineage>
</organism>
<sequence length="594" mass="68499">MKMNVVCFMKFRSLFLVSANKKVDRLIVNSIMPQKKSVKHGVKTLSQLCVDNVIEGLERGLRQKWKDDVKGTRHWIAKTSVAIDPEIHRVLWISYVSRKSKISLFILSIPDIFLLEITVAMPVIEEVICCLKKKKVLELHLELVITPQVGTLDLSVERWESEEHLKKQMFQNLRGLEEISLIASLPTFQYLQVLQVSNTSTGDKCMWILGTHCKHLRNLDVRSCWAVTDFGIQGLCLDYTEKENDKAHQTSKKGDFERRESCTPPRLSNSLQTLCLEETQVTEKVIQEALQKLRSLKVLEHESTVKVLGEMHREEWENTEKRNKIPKYALSKINFAVKDNQKSKDRLWKVVSLCPSITKLFISKKGLNEELKEGRTNNIREMENIGYRPFTFNGDMVPLLNIIGNSLTELSLCGFDSLNICSIIDCCPNLRQLKLSNSRDFSADPERHEYFNIEERKTFEQLEKLTVSSVNISPENLFTLMSSSSLKLIVVEKCETFNDEILQQASDLHSFPNLEYLELNECDFVTVKGLNVLSSESNPLKEMKISSKDDKSLAQIKKRWKQHLALENWELNISYKSLSRFQGLSMFDLIEFNP</sequence>
<dbReference type="PhylomeDB" id="E9G1H0"/>
<protein>
    <submittedName>
        <fullName evidence="1">Uncharacterized protein</fullName>
    </submittedName>
</protein>
<dbReference type="PANTHER" id="PTHR13318">
    <property type="entry name" value="PARTNER OF PAIRED, ISOFORM B-RELATED"/>
    <property type="match status" value="1"/>
</dbReference>
<dbReference type="Proteomes" id="UP000000305">
    <property type="component" value="Unassembled WGS sequence"/>
</dbReference>
<gene>
    <name evidence="1" type="ORF">DAPPUDRAFT_97485</name>
</gene>
<dbReference type="InterPro" id="IPR006553">
    <property type="entry name" value="Leu-rich_rpt_Cys-con_subtyp"/>
</dbReference>
<dbReference type="Gene3D" id="3.80.10.10">
    <property type="entry name" value="Ribonuclease Inhibitor"/>
    <property type="match status" value="2"/>
</dbReference>
<evidence type="ECO:0000313" key="2">
    <source>
        <dbReference type="Proteomes" id="UP000000305"/>
    </source>
</evidence>
<dbReference type="EMBL" id="GL732529">
    <property type="protein sequence ID" value="EFX86818.1"/>
    <property type="molecule type" value="Genomic_DNA"/>
</dbReference>
<dbReference type="SMART" id="SM00367">
    <property type="entry name" value="LRR_CC"/>
    <property type="match status" value="2"/>
</dbReference>
<name>E9G1H0_DAPPU</name>
<evidence type="ECO:0000313" key="1">
    <source>
        <dbReference type="EMBL" id="EFX86818.1"/>
    </source>
</evidence>
<dbReference type="OMA" id="RELECHE"/>
<dbReference type="FunFam" id="3.80.10.10:FF:002816">
    <property type="entry name" value="Uncharacterized protein"/>
    <property type="match status" value="1"/>
</dbReference>
<dbReference type="OrthoDB" id="16120at2759"/>
<dbReference type="InParanoid" id="E9G1H0"/>
<dbReference type="InterPro" id="IPR032675">
    <property type="entry name" value="LRR_dom_sf"/>
</dbReference>
<dbReference type="GO" id="GO:0031146">
    <property type="term" value="P:SCF-dependent proteasomal ubiquitin-dependent protein catabolic process"/>
    <property type="evidence" value="ECO:0000318"/>
    <property type="project" value="GO_Central"/>
</dbReference>
<proteinExistence type="predicted"/>
<dbReference type="GO" id="GO:0019005">
    <property type="term" value="C:SCF ubiquitin ligase complex"/>
    <property type="evidence" value="ECO:0000318"/>
    <property type="project" value="GO_Central"/>
</dbReference>
<dbReference type="PANTHER" id="PTHR13318:SF247">
    <property type="entry name" value="GH16156P"/>
    <property type="match status" value="1"/>
</dbReference>
<reference evidence="1 2" key="1">
    <citation type="journal article" date="2011" name="Science">
        <title>The ecoresponsive genome of Daphnia pulex.</title>
        <authorList>
            <person name="Colbourne J.K."/>
            <person name="Pfrender M.E."/>
            <person name="Gilbert D."/>
            <person name="Thomas W.K."/>
            <person name="Tucker A."/>
            <person name="Oakley T.H."/>
            <person name="Tokishita S."/>
            <person name="Aerts A."/>
            <person name="Arnold G.J."/>
            <person name="Basu M.K."/>
            <person name="Bauer D.J."/>
            <person name="Caceres C.E."/>
            <person name="Carmel L."/>
            <person name="Casola C."/>
            <person name="Choi J.H."/>
            <person name="Detter J.C."/>
            <person name="Dong Q."/>
            <person name="Dusheyko S."/>
            <person name="Eads B.D."/>
            <person name="Frohlich T."/>
            <person name="Geiler-Samerotte K.A."/>
            <person name="Gerlach D."/>
            <person name="Hatcher P."/>
            <person name="Jogdeo S."/>
            <person name="Krijgsveld J."/>
            <person name="Kriventseva E.V."/>
            <person name="Kultz D."/>
            <person name="Laforsch C."/>
            <person name="Lindquist E."/>
            <person name="Lopez J."/>
            <person name="Manak J.R."/>
            <person name="Muller J."/>
            <person name="Pangilinan J."/>
            <person name="Patwardhan R.P."/>
            <person name="Pitluck S."/>
            <person name="Pritham E.J."/>
            <person name="Rechtsteiner A."/>
            <person name="Rho M."/>
            <person name="Rogozin I.B."/>
            <person name="Sakarya O."/>
            <person name="Salamov A."/>
            <person name="Schaack S."/>
            <person name="Shapiro H."/>
            <person name="Shiga Y."/>
            <person name="Skalitzky C."/>
            <person name="Smith Z."/>
            <person name="Souvorov A."/>
            <person name="Sung W."/>
            <person name="Tang Z."/>
            <person name="Tsuchiya D."/>
            <person name="Tu H."/>
            <person name="Vos H."/>
            <person name="Wang M."/>
            <person name="Wolf Y.I."/>
            <person name="Yamagata H."/>
            <person name="Yamada T."/>
            <person name="Ye Y."/>
            <person name="Shaw J.R."/>
            <person name="Andrews J."/>
            <person name="Crease T.J."/>
            <person name="Tang H."/>
            <person name="Lucas S.M."/>
            <person name="Robertson H.M."/>
            <person name="Bork P."/>
            <person name="Koonin E.V."/>
            <person name="Zdobnov E.M."/>
            <person name="Grigoriev I.V."/>
            <person name="Lynch M."/>
            <person name="Boore J.L."/>
        </authorList>
    </citation>
    <scope>NUCLEOTIDE SEQUENCE [LARGE SCALE GENOMIC DNA]</scope>
</reference>
<dbReference type="AlphaFoldDB" id="E9G1H0"/>
<keyword evidence="2" id="KW-1185">Reference proteome</keyword>
<dbReference type="HOGENOM" id="CLU_033667_1_0_1"/>
<dbReference type="KEGG" id="dpx:DAPPUDRAFT_97485"/>